<accession>A0A1W9YV25</accession>
<feature type="compositionally biased region" description="Acidic residues" evidence="1">
    <location>
        <begin position="271"/>
        <end position="305"/>
    </location>
</feature>
<evidence type="ECO:0000256" key="1">
    <source>
        <dbReference type="SAM" id="MobiDB-lite"/>
    </source>
</evidence>
<gene>
    <name evidence="2" type="ORF">BST17_16645</name>
</gene>
<evidence type="ECO:0000313" key="2">
    <source>
        <dbReference type="EMBL" id="ORA03792.1"/>
    </source>
</evidence>
<feature type="compositionally biased region" description="Basic and acidic residues" evidence="1">
    <location>
        <begin position="306"/>
        <end position="367"/>
    </location>
</feature>
<feature type="region of interest" description="Disordered" evidence="1">
    <location>
        <begin position="207"/>
        <end position="367"/>
    </location>
</feature>
<reference evidence="2 3" key="1">
    <citation type="submission" date="2017-02" db="EMBL/GenBank/DDBJ databases">
        <title>The new phylogeny of genus Mycobacterium.</title>
        <authorList>
            <person name="Tortoli E."/>
            <person name="Trovato A."/>
            <person name="Cirillo D.M."/>
        </authorList>
    </citation>
    <scope>NUCLEOTIDE SEQUENCE [LARGE SCALE GENOMIC DNA]</scope>
    <source>
        <strain evidence="2 3">DSM 45578</strain>
    </source>
</reference>
<proteinExistence type="predicted"/>
<dbReference type="AlphaFoldDB" id="A0A1W9YV25"/>
<evidence type="ECO:0000313" key="3">
    <source>
        <dbReference type="Proteomes" id="UP000192366"/>
    </source>
</evidence>
<organism evidence="2 3">
    <name type="scientific">Mycolicibacterium bacteremicum</name>
    <name type="common">Mycobacterium bacteremicum</name>
    <dbReference type="NCBI Taxonomy" id="564198"/>
    <lineage>
        <taxon>Bacteria</taxon>
        <taxon>Bacillati</taxon>
        <taxon>Actinomycetota</taxon>
        <taxon>Actinomycetes</taxon>
        <taxon>Mycobacteriales</taxon>
        <taxon>Mycobacteriaceae</taxon>
        <taxon>Mycolicibacterium</taxon>
    </lineage>
</organism>
<sequence>MLAAGSISLPTSVTPPSAPAARHDSVALTAQTRSFDKLPTALVTVRPPAPDEAPTEIPKLLAEAFEAAPAAAPSAQASALAFPGLSNAIIDTYYTVMPWVDWGVNLAVYATEWIPIVNWFTPQFDIFYYSLIRPIITSAVFNIAYWVGGTVSFGEGLANFFNDTVAAGVGFVDAEIDWLLSFLPPLPPFFPFAAAAEAVMEIQGARTAVQSPTPADAESAAGTPEPTESVTPEPTDTDTTPEPTQPVEPTVPADPDPAAQTPAEPAAETEAPADGDLEAPPTDAEDLTGNEDPAEDEKDPEDIDSEDIKDAEDIKDSADGKDSGDGKDAGDDTTSRPDKESTDDKPADKTPDTSEKDEKTDKPGSDA</sequence>
<feature type="compositionally biased region" description="Low complexity" evidence="1">
    <location>
        <begin position="223"/>
        <end position="270"/>
    </location>
</feature>
<keyword evidence="3" id="KW-1185">Reference proteome</keyword>
<dbReference type="Proteomes" id="UP000192366">
    <property type="component" value="Unassembled WGS sequence"/>
</dbReference>
<dbReference type="EMBL" id="MVHJ01000013">
    <property type="protein sequence ID" value="ORA03792.1"/>
    <property type="molecule type" value="Genomic_DNA"/>
</dbReference>
<protein>
    <submittedName>
        <fullName evidence="2">Uncharacterized protein</fullName>
    </submittedName>
</protein>
<name>A0A1W9YV25_MYCBA</name>
<feature type="region of interest" description="Disordered" evidence="1">
    <location>
        <begin position="1"/>
        <end position="23"/>
    </location>
</feature>
<comment type="caution">
    <text evidence="2">The sequence shown here is derived from an EMBL/GenBank/DDBJ whole genome shotgun (WGS) entry which is preliminary data.</text>
</comment>